<evidence type="ECO:0000256" key="8">
    <source>
        <dbReference type="ARBA" id="ARBA00023136"/>
    </source>
</evidence>
<comment type="similarity">
    <text evidence="10">Belongs to the ELO family.</text>
</comment>
<dbReference type="PANTHER" id="PTHR11157">
    <property type="entry name" value="FATTY ACID ACYL TRANSFERASE-RELATED"/>
    <property type="match status" value="1"/>
</dbReference>
<evidence type="ECO:0000313" key="12">
    <source>
        <dbReference type="Proteomes" id="UP000009192"/>
    </source>
</evidence>
<keyword evidence="2 10" id="KW-0444">Lipid biosynthesis</keyword>
<comment type="subcellular location">
    <subcellularLocation>
        <location evidence="1">Membrane</location>
        <topology evidence="1">Multi-pass membrane protein</topology>
    </subcellularLocation>
</comment>
<evidence type="ECO:0000256" key="2">
    <source>
        <dbReference type="ARBA" id="ARBA00022516"/>
    </source>
</evidence>
<dbReference type="GO" id="GO:0034625">
    <property type="term" value="P:fatty acid elongation, monounsaturated fatty acid"/>
    <property type="evidence" value="ECO:0007669"/>
    <property type="project" value="TreeGrafter"/>
</dbReference>
<evidence type="ECO:0000256" key="4">
    <source>
        <dbReference type="ARBA" id="ARBA00022692"/>
    </source>
</evidence>
<keyword evidence="12" id="KW-1185">Reference proteome</keyword>
<keyword evidence="3 10" id="KW-0808">Transferase</keyword>
<name>A0A0Q9XD58_DROMO</name>
<dbReference type="GO" id="GO:0030148">
    <property type="term" value="P:sphingolipid biosynthetic process"/>
    <property type="evidence" value="ECO:0007669"/>
    <property type="project" value="TreeGrafter"/>
</dbReference>
<feature type="transmembrane region" description="Helical" evidence="10">
    <location>
        <begin position="200"/>
        <end position="220"/>
    </location>
</feature>
<evidence type="ECO:0000256" key="6">
    <source>
        <dbReference type="ARBA" id="ARBA00022989"/>
    </source>
</evidence>
<dbReference type="GO" id="GO:0019367">
    <property type="term" value="P:fatty acid elongation, saturated fatty acid"/>
    <property type="evidence" value="ECO:0007669"/>
    <property type="project" value="TreeGrafter"/>
</dbReference>
<feature type="transmembrane region" description="Helical" evidence="10">
    <location>
        <begin position="262"/>
        <end position="281"/>
    </location>
</feature>
<dbReference type="GO" id="GO:0042761">
    <property type="term" value="P:very long-chain fatty acid biosynthetic process"/>
    <property type="evidence" value="ECO:0007669"/>
    <property type="project" value="TreeGrafter"/>
</dbReference>
<evidence type="ECO:0000256" key="3">
    <source>
        <dbReference type="ARBA" id="ARBA00022679"/>
    </source>
</evidence>
<comment type="catalytic activity">
    <reaction evidence="10">
        <text>a very-long-chain acyl-CoA + malonyl-CoA + H(+) = a very-long-chain 3-oxoacyl-CoA + CO2 + CoA</text>
        <dbReference type="Rhea" id="RHEA:32727"/>
        <dbReference type="ChEBI" id="CHEBI:15378"/>
        <dbReference type="ChEBI" id="CHEBI:16526"/>
        <dbReference type="ChEBI" id="CHEBI:57287"/>
        <dbReference type="ChEBI" id="CHEBI:57384"/>
        <dbReference type="ChEBI" id="CHEBI:90725"/>
        <dbReference type="ChEBI" id="CHEBI:90736"/>
        <dbReference type="EC" id="2.3.1.199"/>
    </reaction>
</comment>
<accession>A0A0Q9XD58</accession>
<evidence type="ECO:0000256" key="9">
    <source>
        <dbReference type="ARBA" id="ARBA00023160"/>
    </source>
</evidence>
<dbReference type="EC" id="2.3.1.199" evidence="10"/>
<gene>
    <name evidence="11" type="primary">Dmoj\GI22070</name>
    <name evidence="11" type="ORF">Dmoj_GI22070</name>
</gene>
<protein>
    <recommendedName>
        <fullName evidence="10">Elongation of very long chain fatty acids protein</fullName>
        <ecNumber evidence="10">2.3.1.199</ecNumber>
    </recommendedName>
    <alternativeName>
        <fullName evidence="10">Very-long-chain 3-oxoacyl-CoA synthase</fullName>
    </alternativeName>
</protein>
<dbReference type="Proteomes" id="UP000009192">
    <property type="component" value="Unassembled WGS sequence"/>
</dbReference>
<dbReference type="Pfam" id="PF01151">
    <property type="entry name" value="ELO"/>
    <property type="match status" value="1"/>
</dbReference>
<feature type="transmembrane region" description="Helical" evidence="10">
    <location>
        <begin position="232"/>
        <end position="250"/>
    </location>
</feature>
<evidence type="ECO:0000256" key="10">
    <source>
        <dbReference type="RuleBase" id="RU361115"/>
    </source>
</evidence>
<dbReference type="FunCoup" id="A0A0Q9XD58">
    <property type="interactions" value="201"/>
</dbReference>
<dbReference type="PANTHER" id="PTHR11157:SF167">
    <property type="entry name" value="ELONGATION OF VERY LONG CHAIN FATTY ACIDS PROTEIN"/>
    <property type="match status" value="1"/>
</dbReference>
<dbReference type="GO" id="GO:0034626">
    <property type="term" value="P:fatty acid elongation, polyunsaturated fatty acid"/>
    <property type="evidence" value="ECO:0007669"/>
    <property type="project" value="TreeGrafter"/>
</dbReference>
<proteinExistence type="inferred from homology"/>
<dbReference type="GO" id="GO:0009922">
    <property type="term" value="F:fatty acid elongase activity"/>
    <property type="evidence" value="ECO:0007669"/>
    <property type="project" value="UniProtKB-EC"/>
</dbReference>
<keyword evidence="9 10" id="KW-0275">Fatty acid biosynthesis</keyword>
<organism evidence="11 12">
    <name type="scientific">Drosophila mojavensis</name>
    <name type="common">Fruit fly</name>
    <dbReference type="NCBI Taxonomy" id="7230"/>
    <lineage>
        <taxon>Eukaryota</taxon>
        <taxon>Metazoa</taxon>
        <taxon>Ecdysozoa</taxon>
        <taxon>Arthropoda</taxon>
        <taxon>Hexapoda</taxon>
        <taxon>Insecta</taxon>
        <taxon>Pterygota</taxon>
        <taxon>Neoptera</taxon>
        <taxon>Endopterygota</taxon>
        <taxon>Diptera</taxon>
        <taxon>Brachycera</taxon>
        <taxon>Muscomorpha</taxon>
        <taxon>Ephydroidea</taxon>
        <taxon>Drosophilidae</taxon>
        <taxon>Drosophila</taxon>
    </lineage>
</organism>
<evidence type="ECO:0000313" key="11">
    <source>
        <dbReference type="EMBL" id="KRG02273.1"/>
    </source>
</evidence>
<reference evidence="11 12" key="1">
    <citation type="journal article" date="2007" name="Nature">
        <title>Evolution of genes and genomes on the Drosophila phylogeny.</title>
        <authorList>
            <consortium name="Drosophila 12 Genomes Consortium"/>
            <person name="Clark A.G."/>
            <person name="Eisen M.B."/>
            <person name="Smith D.R."/>
            <person name="Bergman C.M."/>
            <person name="Oliver B."/>
            <person name="Markow T.A."/>
            <person name="Kaufman T.C."/>
            <person name="Kellis M."/>
            <person name="Gelbart W."/>
            <person name="Iyer V.N."/>
            <person name="Pollard D.A."/>
            <person name="Sackton T.B."/>
            <person name="Larracuente A.M."/>
            <person name="Singh N.D."/>
            <person name="Abad J.P."/>
            <person name="Abt D.N."/>
            <person name="Adryan B."/>
            <person name="Aguade M."/>
            <person name="Akashi H."/>
            <person name="Anderson W.W."/>
            <person name="Aquadro C.F."/>
            <person name="Ardell D.H."/>
            <person name="Arguello R."/>
            <person name="Artieri C.G."/>
            <person name="Barbash D.A."/>
            <person name="Barker D."/>
            <person name="Barsanti P."/>
            <person name="Batterham P."/>
            <person name="Batzoglou S."/>
            <person name="Begun D."/>
            <person name="Bhutkar A."/>
            <person name="Blanco E."/>
            <person name="Bosak S.A."/>
            <person name="Bradley R.K."/>
            <person name="Brand A.D."/>
            <person name="Brent M.R."/>
            <person name="Brooks A.N."/>
            <person name="Brown R.H."/>
            <person name="Butlin R.K."/>
            <person name="Caggese C."/>
            <person name="Calvi B.R."/>
            <person name="Bernardo de Carvalho A."/>
            <person name="Caspi A."/>
            <person name="Castrezana S."/>
            <person name="Celniker S.E."/>
            <person name="Chang J.L."/>
            <person name="Chapple C."/>
            <person name="Chatterji S."/>
            <person name="Chinwalla A."/>
            <person name="Civetta A."/>
            <person name="Clifton S.W."/>
            <person name="Comeron J.M."/>
            <person name="Costello J.C."/>
            <person name="Coyne J.A."/>
            <person name="Daub J."/>
            <person name="David R.G."/>
            <person name="Delcher A.L."/>
            <person name="Delehaunty K."/>
            <person name="Do C.B."/>
            <person name="Ebling H."/>
            <person name="Edwards K."/>
            <person name="Eickbush T."/>
            <person name="Evans J.D."/>
            <person name="Filipski A."/>
            <person name="Findeiss S."/>
            <person name="Freyhult E."/>
            <person name="Fulton L."/>
            <person name="Fulton R."/>
            <person name="Garcia A.C."/>
            <person name="Gardiner A."/>
            <person name="Garfield D.A."/>
            <person name="Garvin B.E."/>
            <person name="Gibson G."/>
            <person name="Gilbert D."/>
            <person name="Gnerre S."/>
            <person name="Godfrey J."/>
            <person name="Good R."/>
            <person name="Gotea V."/>
            <person name="Gravely B."/>
            <person name="Greenberg A.J."/>
            <person name="Griffiths-Jones S."/>
            <person name="Gross S."/>
            <person name="Guigo R."/>
            <person name="Gustafson E.A."/>
            <person name="Haerty W."/>
            <person name="Hahn M.W."/>
            <person name="Halligan D.L."/>
            <person name="Halpern A.L."/>
            <person name="Halter G.M."/>
            <person name="Han M.V."/>
            <person name="Heger A."/>
            <person name="Hillier L."/>
            <person name="Hinrichs A.S."/>
            <person name="Holmes I."/>
            <person name="Hoskins R.A."/>
            <person name="Hubisz M.J."/>
            <person name="Hultmark D."/>
            <person name="Huntley M.A."/>
            <person name="Jaffe D.B."/>
            <person name="Jagadeeshan S."/>
            <person name="Jeck W.R."/>
            <person name="Johnson J."/>
            <person name="Jones C.D."/>
            <person name="Jordan W.C."/>
            <person name="Karpen G.H."/>
            <person name="Kataoka E."/>
            <person name="Keightley P.D."/>
            <person name="Kheradpour P."/>
            <person name="Kirkness E.F."/>
            <person name="Koerich L.B."/>
            <person name="Kristiansen K."/>
            <person name="Kudrna D."/>
            <person name="Kulathinal R.J."/>
            <person name="Kumar S."/>
            <person name="Kwok R."/>
            <person name="Lander E."/>
            <person name="Langley C.H."/>
            <person name="Lapoint R."/>
            <person name="Lazzaro B.P."/>
            <person name="Lee S.J."/>
            <person name="Levesque L."/>
            <person name="Li R."/>
            <person name="Lin C.F."/>
            <person name="Lin M.F."/>
            <person name="Lindblad-Toh K."/>
            <person name="Llopart A."/>
            <person name="Long M."/>
            <person name="Low L."/>
            <person name="Lozovsky E."/>
            <person name="Lu J."/>
            <person name="Luo M."/>
            <person name="Machado C.A."/>
            <person name="Makalowski W."/>
            <person name="Marzo M."/>
            <person name="Matsuda M."/>
            <person name="Matzkin L."/>
            <person name="McAllister B."/>
            <person name="McBride C.S."/>
            <person name="McKernan B."/>
            <person name="McKernan K."/>
            <person name="Mendez-Lago M."/>
            <person name="Minx P."/>
            <person name="Mollenhauer M.U."/>
            <person name="Montooth K."/>
            <person name="Mount S.M."/>
            <person name="Mu X."/>
            <person name="Myers E."/>
            <person name="Negre B."/>
            <person name="Newfeld S."/>
            <person name="Nielsen R."/>
            <person name="Noor M.A."/>
            <person name="O'Grady P."/>
            <person name="Pachter L."/>
            <person name="Papaceit M."/>
            <person name="Parisi M.J."/>
            <person name="Parisi M."/>
            <person name="Parts L."/>
            <person name="Pedersen J.S."/>
            <person name="Pesole G."/>
            <person name="Phillippy A.M."/>
            <person name="Ponting C.P."/>
            <person name="Pop M."/>
            <person name="Porcelli D."/>
            <person name="Powell J.R."/>
            <person name="Prohaska S."/>
            <person name="Pruitt K."/>
            <person name="Puig M."/>
            <person name="Quesneville H."/>
            <person name="Ram K.R."/>
            <person name="Rand D."/>
            <person name="Rasmussen M.D."/>
            <person name="Reed L.K."/>
            <person name="Reenan R."/>
            <person name="Reily A."/>
            <person name="Remington K.A."/>
            <person name="Rieger T.T."/>
            <person name="Ritchie M.G."/>
            <person name="Robin C."/>
            <person name="Rogers Y.H."/>
            <person name="Rohde C."/>
            <person name="Rozas J."/>
            <person name="Rubenfield M.J."/>
            <person name="Ruiz A."/>
            <person name="Russo S."/>
            <person name="Salzberg S.L."/>
            <person name="Sanchez-Gracia A."/>
            <person name="Saranga D.J."/>
            <person name="Sato H."/>
            <person name="Schaeffer S.W."/>
            <person name="Schatz M.C."/>
            <person name="Schlenke T."/>
            <person name="Schwartz R."/>
            <person name="Segarra C."/>
            <person name="Singh R.S."/>
            <person name="Sirot L."/>
            <person name="Sirota M."/>
            <person name="Sisneros N.B."/>
            <person name="Smith C.D."/>
            <person name="Smith T.F."/>
            <person name="Spieth J."/>
            <person name="Stage D.E."/>
            <person name="Stark A."/>
            <person name="Stephan W."/>
            <person name="Strausberg R.L."/>
            <person name="Strempel S."/>
            <person name="Sturgill D."/>
            <person name="Sutton G."/>
            <person name="Sutton G.G."/>
            <person name="Tao W."/>
            <person name="Teichmann S."/>
            <person name="Tobari Y.N."/>
            <person name="Tomimura Y."/>
            <person name="Tsolas J.M."/>
            <person name="Valente V.L."/>
            <person name="Venter E."/>
            <person name="Venter J.C."/>
            <person name="Vicario S."/>
            <person name="Vieira F.G."/>
            <person name="Vilella A.J."/>
            <person name="Villasante A."/>
            <person name="Walenz B."/>
            <person name="Wang J."/>
            <person name="Wasserman M."/>
            <person name="Watts T."/>
            <person name="Wilson D."/>
            <person name="Wilson R.K."/>
            <person name="Wing R.A."/>
            <person name="Wolfner M.F."/>
            <person name="Wong A."/>
            <person name="Wong G.K."/>
            <person name="Wu C.I."/>
            <person name="Wu G."/>
            <person name="Yamamoto D."/>
            <person name="Yang H.P."/>
            <person name="Yang S.P."/>
            <person name="Yorke J.A."/>
            <person name="Yoshida K."/>
            <person name="Zdobnov E."/>
            <person name="Zhang P."/>
            <person name="Zhang Y."/>
            <person name="Zimin A.V."/>
            <person name="Baldwin J."/>
            <person name="Abdouelleil A."/>
            <person name="Abdulkadir J."/>
            <person name="Abebe A."/>
            <person name="Abera B."/>
            <person name="Abreu J."/>
            <person name="Acer S.C."/>
            <person name="Aftuck L."/>
            <person name="Alexander A."/>
            <person name="An P."/>
            <person name="Anderson E."/>
            <person name="Anderson S."/>
            <person name="Arachi H."/>
            <person name="Azer M."/>
            <person name="Bachantsang P."/>
            <person name="Barry A."/>
            <person name="Bayul T."/>
            <person name="Berlin A."/>
            <person name="Bessette D."/>
            <person name="Bloom T."/>
            <person name="Blye J."/>
            <person name="Boguslavskiy L."/>
            <person name="Bonnet C."/>
            <person name="Boukhgalter B."/>
            <person name="Bourzgui I."/>
            <person name="Brown A."/>
            <person name="Cahill P."/>
            <person name="Channer S."/>
            <person name="Cheshatsang Y."/>
            <person name="Chuda L."/>
            <person name="Citroen M."/>
            <person name="Collymore A."/>
            <person name="Cooke P."/>
            <person name="Costello M."/>
            <person name="D'Aco K."/>
            <person name="Daza R."/>
            <person name="De Haan G."/>
            <person name="DeGray S."/>
            <person name="DeMaso C."/>
            <person name="Dhargay N."/>
            <person name="Dooley K."/>
            <person name="Dooley E."/>
            <person name="Doricent M."/>
            <person name="Dorje P."/>
            <person name="Dorjee K."/>
            <person name="Dupes A."/>
            <person name="Elong R."/>
            <person name="Falk J."/>
            <person name="Farina A."/>
            <person name="Faro S."/>
            <person name="Ferguson D."/>
            <person name="Fisher S."/>
            <person name="Foley C.D."/>
            <person name="Franke A."/>
            <person name="Friedrich D."/>
            <person name="Gadbois L."/>
            <person name="Gearin G."/>
            <person name="Gearin C.R."/>
            <person name="Giannoukos G."/>
            <person name="Goode T."/>
            <person name="Graham J."/>
            <person name="Grandbois E."/>
            <person name="Grewal S."/>
            <person name="Gyaltsen K."/>
            <person name="Hafez N."/>
            <person name="Hagos B."/>
            <person name="Hall J."/>
            <person name="Henson C."/>
            <person name="Hollinger A."/>
            <person name="Honan T."/>
            <person name="Huard M.D."/>
            <person name="Hughes L."/>
            <person name="Hurhula B."/>
            <person name="Husby M.E."/>
            <person name="Kamat A."/>
            <person name="Kanga B."/>
            <person name="Kashin S."/>
            <person name="Khazanovich D."/>
            <person name="Kisner P."/>
            <person name="Lance K."/>
            <person name="Lara M."/>
            <person name="Lee W."/>
            <person name="Lennon N."/>
            <person name="Letendre F."/>
            <person name="LeVine R."/>
            <person name="Lipovsky A."/>
            <person name="Liu X."/>
            <person name="Liu J."/>
            <person name="Liu S."/>
            <person name="Lokyitsang T."/>
            <person name="Lokyitsang Y."/>
            <person name="Lubonja R."/>
            <person name="Lui A."/>
            <person name="MacDonald P."/>
            <person name="Magnisalis V."/>
            <person name="Maru K."/>
            <person name="Matthews C."/>
            <person name="McCusker W."/>
            <person name="McDonough S."/>
            <person name="Mehta T."/>
            <person name="Meldrim J."/>
            <person name="Meneus L."/>
            <person name="Mihai O."/>
            <person name="Mihalev A."/>
            <person name="Mihova T."/>
            <person name="Mittelman R."/>
            <person name="Mlenga V."/>
            <person name="Montmayeur A."/>
            <person name="Mulrain L."/>
            <person name="Navidi A."/>
            <person name="Naylor J."/>
            <person name="Negash T."/>
            <person name="Nguyen T."/>
            <person name="Nguyen N."/>
            <person name="Nicol R."/>
            <person name="Norbu C."/>
            <person name="Norbu N."/>
            <person name="Novod N."/>
            <person name="O'Neill B."/>
            <person name="Osman S."/>
            <person name="Markiewicz E."/>
            <person name="Oyono O.L."/>
            <person name="Patti C."/>
            <person name="Phunkhang P."/>
            <person name="Pierre F."/>
            <person name="Priest M."/>
            <person name="Raghuraman S."/>
            <person name="Rege F."/>
            <person name="Reyes R."/>
            <person name="Rise C."/>
            <person name="Rogov P."/>
            <person name="Ross K."/>
            <person name="Ryan E."/>
            <person name="Settipalli S."/>
            <person name="Shea T."/>
            <person name="Sherpa N."/>
            <person name="Shi L."/>
            <person name="Shih D."/>
            <person name="Sparrow T."/>
            <person name="Spaulding J."/>
            <person name="Stalker J."/>
            <person name="Stange-Thomann N."/>
            <person name="Stavropoulos S."/>
            <person name="Stone C."/>
            <person name="Strader C."/>
            <person name="Tesfaye S."/>
            <person name="Thomson T."/>
            <person name="Thoulutsang Y."/>
            <person name="Thoulutsang D."/>
            <person name="Topham K."/>
            <person name="Topping I."/>
            <person name="Tsamla T."/>
            <person name="Vassiliev H."/>
            <person name="Vo A."/>
            <person name="Wangchuk T."/>
            <person name="Wangdi T."/>
            <person name="Weiand M."/>
            <person name="Wilkinson J."/>
            <person name="Wilson A."/>
            <person name="Yadav S."/>
            <person name="Young G."/>
            <person name="Yu Q."/>
            <person name="Zembek L."/>
            <person name="Zhong D."/>
            <person name="Zimmer A."/>
            <person name="Zwirko Z."/>
            <person name="Jaffe D.B."/>
            <person name="Alvarez P."/>
            <person name="Brockman W."/>
            <person name="Butler J."/>
            <person name="Chin C."/>
            <person name="Gnerre S."/>
            <person name="Grabherr M."/>
            <person name="Kleber M."/>
            <person name="Mauceli E."/>
            <person name="MacCallum I."/>
        </authorList>
    </citation>
    <scope>NUCLEOTIDE SEQUENCE [LARGE SCALE GENOMIC DNA]</scope>
    <source>
        <strain evidence="12">Tucson 15081-1352.22</strain>
    </source>
</reference>
<keyword evidence="6 10" id="KW-1133">Transmembrane helix</keyword>
<keyword evidence="5 10" id="KW-0276">Fatty acid metabolism</keyword>
<evidence type="ECO:0000256" key="7">
    <source>
        <dbReference type="ARBA" id="ARBA00023098"/>
    </source>
</evidence>
<keyword evidence="4 10" id="KW-0812">Transmembrane</keyword>
<dbReference type="InParanoid" id="A0A0Q9XD58"/>
<sequence>MALIMKYIESINRYMDTHSDSRTKDWPMMSSPFPTLAVCLTYVYLVKVLGPRLMENRKPLHLQNLLVMYNALQVVFSAWLFYECLMGGWWGSYSFRCQPVDYSDSATSRRIGVSGWLTGHYSFRCQPVDYSNNPRTLRMVHACWWYYFSKFTEFMDTIFFVLRKKTSQVTTLHVIHHGCMPMSVWFGVKFTPGGHSTFFGLLNTFVHIVMYTYYMFSAMGPQYQKYLWWKKYLTTLQMVQFILIMVHAFQLLFIDCNYPKAFVWWIGMHAVMFFFLFNEFYKAAYKNRLMKQNAALANGHAKPNGYCKSINAHDDLFLPQTTTTEATAAAASATAKANGNGNAALSNGHANGLKNGYKTLANGDAVTSLTNGSAHKSNGVLLANGFGNGNGYATQLLDDVAQELKHRKTPK</sequence>
<dbReference type="AlphaFoldDB" id="A0A0Q9XD58"/>
<feature type="transmembrane region" description="Helical" evidence="10">
    <location>
        <begin position="62"/>
        <end position="82"/>
    </location>
</feature>
<evidence type="ECO:0000256" key="1">
    <source>
        <dbReference type="ARBA" id="ARBA00004141"/>
    </source>
</evidence>
<feature type="transmembrane region" description="Helical" evidence="10">
    <location>
        <begin position="33"/>
        <end position="50"/>
    </location>
</feature>
<dbReference type="GO" id="GO:0005789">
    <property type="term" value="C:endoplasmic reticulum membrane"/>
    <property type="evidence" value="ECO:0007669"/>
    <property type="project" value="TreeGrafter"/>
</dbReference>
<dbReference type="PhylomeDB" id="A0A0Q9XD58"/>
<dbReference type="InterPro" id="IPR002076">
    <property type="entry name" value="ELO_fam"/>
</dbReference>
<dbReference type="OrthoDB" id="434092at2759"/>
<keyword evidence="8 10" id="KW-0472">Membrane</keyword>
<evidence type="ECO:0000256" key="5">
    <source>
        <dbReference type="ARBA" id="ARBA00022832"/>
    </source>
</evidence>
<dbReference type="EMBL" id="CH933806">
    <property type="protein sequence ID" value="KRG02273.1"/>
    <property type="molecule type" value="Genomic_DNA"/>
</dbReference>
<keyword evidence="7 10" id="KW-0443">Lipid metabolism</keyword>